<evidence type="ECO:0000313" key="7">
    <source>
        <dbReference type="Proteomes" id="UP000199657"/>
    </source>
</evidence>
<keyword evidence="4" id="KW-0460">Magnesium</keyword>
<comment type="similarity">
    <text evidence="1 4">Belongs to the Nudix hydrolase family. NudJ subfamily.</text>
</comment>
<keyword evidence="7" id="KW-1185">Reference proteome</keyword>
<comment type="cofactor">
    <cofactor evidence="4">
        <name>Mg(2+)</name>
        <dbReference type="ChEBI" id="CHEBI:18420"/>
    </cofactor>
</comment>
<evidence type="ECO:0000256" key="4">
    <source>
        <dbReference type="RuleBase" id="RU364043"/>
    </source>
</evidence>
<gene>
    <name evidence="4" type="primary">nudJ</name>
    <name evidence="6" type="ORF">SAMN04488052_101454</name>
</gene>
<dbReference type="AlphaFoldDB" id="A0A1H8QB53"/>
<sequence>MVWKPHVTVAAIAHHAGEFLLVEEYAGGQLVLNQPAGHLEPGESLADAVIRETREESAWDFRPQAIVGVYRWFSARRNETFLRVCFCGEVWNHQPDQPLDDGIQRALWVDPETLRASPGRLRSPLVMRGIDDFQAGCRYPLDLFQDVIAD</sequence>
<dbReference type="InterPro" id="IPR000086">
    <property type="entry name" value="NUDIX_hydrolase_dom"/>
</dbReference>
<dbReference type="GO" id="GO:0017111">
    <property type="term" value="F:ribonucleoside triphosphate phosphatase activity"/>
    <property type="evidence" value="ECO:0007669"/>
    <property type="project" value="InterPro"/>
</dbReference>
<evidence type="ECO:0000256" key="2">
    <source>
        <dbReference type="ARBA" id="ARBA00011245"/>
    </source>
</evidence>
<dbReference type="CDD" id="cd03675">
    <property type="entry name" value="NUDIX_Hydrolase"/>
    <property type="match status" value="1"/>
</dbReference>
<evidence type="ECO:0000256" key="3">
    <source>
        <dbReference type="ARBA" id="ARBA00015552"/>
    </source>
</evidence>
<dbReference type="GO" id="GO:0004787">
    <property type="term" value="F:thiamine diphosphate phosphatase activity"/>
    <property type="evidence" value="ECO:0007669"/>
    <property type="project" value="InterPro"/>
</dbReference>
<dbReference type="GO" id="GO:0017110">
    <property type="term" value="F:nucleoside diphosphate phosphatase activity"/>
    <property type="evidence" value="ECO:0007669"/>
    <property type="project" value="InterPro"/>
</dbReference>
<evidence type="ECO:0000259" key="5">
    <source>
        <dbReference type="PROSITE" id="PS51462"/>
    </source>
</evidence>
<evidence type="ECO:0000313" key="6">
    <source>
        <dbReference type="EMBL" id="SEO51154.1"/>
    </source>
</evidence>
<dbReference type="InterPro" id="IPR015797">
    <property type="entry name" value="NUDIX_hydrolase-like_dom_sf"/>
</dbReference>
<dbReference type="PANTHER" id="PTHR43222:SF11">
    <property type="entry name" value="PHOSPHATASE NUDJ"/>
    <property type="match status" value="1"/>
</dbReference>
<dbReference type="SUPFAM" id="SSF55811">
    <property type="entry name" value="Nudix"/>
    <property type="match status" value="1"/>
</dbReference>
<dbReference type="EC" id="3.6.1.-" evidence="4"/>
<dbReference type="Gene3D" id="3.90.79.10">
    <property type="entry name" value="Nucleoside Triphosphate Pyrophosphohydrolase"/>
    <property type="match status" value="1"/>
</dbReference>
<feature type="domain" description="Nudix hydrolase" evidence="5">
    <location>
        <begin position="4"/>
        <end position="134"/>
    </location>
</feature>
<comment type="subunit">
    <text evidence="2 4">Monomer.</text>
</comment>
<proteinExistence type="inferred from homology"/>
<dbReference type="Pfam" id="PF00293">
    <property type="entry name" value="NUDIX"/>
    <property type="match status" value="1"/>
</dbReference>
<dbReference type="InterPro" id="IPR033713">
    <property type="entry name" value="NudJ"/>
</dbReference>
<dbReference type="RefSeq" id="WP_091639557.1">
    <property type="nucleotide sequence ID" value="NZ_FOEG01000001.1"/>
</dbReference>
<organism evidence="6 7">
    <name type="scientific">Aquisalimonas asiatica</name>
    <dbReference type="NCBI Taxonomy" id="406100"/>
    <lineage>
        <taxon>Bacteria</taxon>
        <taxon>Pseudomonadati</taxon>
        <taxon>Pseudomonadota</taxon>
        <taxon>Gammaproteobacteria</taxon>
        <taxon>Chromatiales</taxon>
        <taxon>Ectothiorhodospiraceae</taxon>
        <taxon>Aquisalimonas</taxon>
    </lineage>
</organism>
<dbReference type="PANTHER" id="PTHR43222">
    <property type="entry name" value="NUDIX HYDROLASE 23"/>
    <property type="match status" value="1"/>
</dbReference>
<dbReference type="EMBL" id="FOEG01000001">
    <property type="protein sequence ID" value="SEO51154.1"/>
    <property type="molecule type" value="Genomic_DNA"/>
</dbReference>
<protein>
    <recommendedName>
        <fullName evidence="3 4">Phosphatase NudJ</fullName>
        <ecNumber evidence="4">3.6.1.-</ecNumber>
    </recommendedName>
</protein>
<dbReference type="Proteomes" id="UP000199657">
    <property type="component" value="Unassembled WGS sequence"/>
</dbReference>
<reference evidence="6 7" key="1">
    <citation type="submission" date="2016-10" db="EMBL/GenBank/DDBJ databases">
        <authorList>
            <person name="de Groot N.N."/>
        </authorList>
    </citation>
    <scope>NUCLEOTIDE SEQUENCE [LARGE SCALE GENOMIC DNA]</scope>
    <source>
        <strain evidence="6 7">CGMCC 1.6291</strain>
    </source>
</reference>
<dbReference type="PROSITE" id="PS51462">
    <property type="entry name" value="NUDIX"/>
    <property type="match status" value="1"/>
</dbReference>
<dbReference type="STRING" id="406100.SAMN04488052_101454"/>
<evidence type="ECO:0000256" key="1">
    <source>
        <dbReference type="ARBA" id="ARBA00007608"/>
    </source>
</evidence>
<accession>A0A1H8QB53</accession>
<name>A0A1H8QB53_9GAMM</name>
<dbReference type="OrthoDB" id="8594221at2"/>
<keyword evidence="4" id="KW-0378">Hydrolase</keyword>